<evidence type="ECO:0000313" key="5">
    <source>
        <dbReference type="Proteomes" id="UP000265419"/>
    </source>
</evidence>
<evidence type="ECO:0000313" key="4">
    <source>
        <dbReference type="EMBL" id="RII41763.1"/>
    </source>
</evidence>
<keyword evidence="5" id="KW-1185">Reference proteome</keyword>
<dbReference type="EMBL" id="QQXK01000021">
    <property type="protein sequence ID" value="RII41763.1"/>
    <property type="molecule type" value="Genomic_DNA"/>
</dbReference>
<dbReference type="SUPFAM" id="SSF52374">
    <property type="entry name" value="Nucleotidylyl transferase"/>
    <property type="match status" value="1"/>
</dbReference>
<dbReference type="PANTHER" id="PTHR43793">
    <property type="entry name" value="FAD SYNTHASE"/>
    <property type="match status" value="1"/>
</dbReference>
<feature type="domain" description="Cytidyltransferase-like" evidence="3">
    <location>
        <begin position="6"/>
        <end position="125"/>
    </location>
</feature>
<reference evidence="4 5" key="1">
    <citation type="submission" date="2018-07" db="EMBL/GenBank/DDBJ databases">
        <title>Arthrobacter sp. nov., isolated from raw cow's milk with high bacterial count.</title>
        <authorList>
            <person name="Hahne J."/>
            <person name="Isele D."/>
            <person name="Lipski A."/>
        </authorList>
    </citation>
    <scope>NUCLEOTIDE SEQUENCE [LARGE SCALE GENOMIC DNA]</scope>
    <source>
        <strain evidence="4 5">JZ R-35</strain>
    </source>
</reference>
<dbReference type="InterPro" id="IPR004821">
    <property type="entry name" value="Cyt_trans-like"/>
</dbReference>
<dbReference type="Proteomes" id="UP000265419">
    <property type="component" value="Unassembled WGS sequence"/>
</dbReference>
<dbReference type="NCBIfam" id="TIGR00125">
    <property type="entry name" value="cyt_tran_rel"/>
    <property type="match status" value="1"/>
</dbReference>
<evidence type="ECO:0000256" key="2">
    <source>
        <dbReference type="ARBA" id="ARBA00022695"/>
    </source>
</evidence>
<dbReference type="GO" id="GO:0016779">
    <property type="term" value="F:nucleotidyltransferase activity"/>
    <property type="evidence" value="ECO:0007669"/>
    <property type="project" value="UniProtKB-KW"/>
</dbReference>
<dbReference type="InterPro" id="IPR014729">
    <property type="entry name" value="Rossmann-like_a/b/a_fold"/>
</dbReference>
<dbReference type="PANTHER" id="PTHR43793:SF1">
    <property type="entry name" value="FAD SYNTHASE"/>
    <property type="match status" value="1"/>
</dbReference>
<accession>A0A399J893</accession>
<proteinExistence type="predicted"/>
<protein>
    <submittedName>
        <fullName evidence="4">Glycerol-3-phosphate cytidiltransferase</fullName>
    </submittedName>
</protein>
<organism evidence="4 5">
    <name type="scientific">Galactobacter valiniphilus</name>
    <dbReference type="NCBI Taxonomy" id="2676122"/>
    <lineage>
        <taxon>Bacteria</taxon>
        <taxon>Bacillati</taxon>
        <taxon>Actinomycetota</taxon>
        <taxon>Actinomycetes</taxon>
        <taxon>Micrococcales</taxon>
        <taxon>Micrococcaceae</taxon>
        <taxon>Galactobacter</taxon>
    </lineage>
</organism>
<dbReference type="RefSeq" id="WP_119425143.1">
    <property type="nucleotide sequence ID" value="NZ_QQXK01000021.1"/>
</dbReference>
<evidence type="ECO:0000259" key="3">
    <source>
        <dbReference type="Pfam" id="PF01467"/>
    </source>
</evidence>
<comment type="caution">
    <text evidence="4">The sequence shown here is derived from an EMBL/GenBank/DDBJ whole genome shotgun (WGS) entry which is preliminary data.</text>
</comment>
<dbReference type="InterPro" id="IPR050385">
    <property type="entry name" value="Archaeal_FAD_synthase"/>
</dbReference>
<keyword evidence="2" id="KW-0548">Nucleotidyltransferase</keyword>
<name>A0A399J893_9MICC</name>
<gene>
    <name evidence="4" type="ORF">DWB68_10790</name>
</gene>
<dbReference type="AlphaFoldDB" id="A0A399J893"/>
<dbReference type="Pfam" id="PF01467">
    <property type="entry name" value="CTP_transf_like"/>
    <property type="match status" value="1"/>
</dbReference>
<sequence length="153" mass="17673">MPRTVITYGTFDLFHIGHLNILKRLKEKGDRLIVAVSTDEFNAIKGKKPIVPFEQRIEIVRAIKYVDLAIPEENWEQKRTDVDKYDVDVFGIGEDWKGKFDDLEDKVEVFYLPRTDGISTTELKRVLSNFDEQKVEALKGTLDTLSQIVKELS</sequence>
<dbReference type="Gene3D" id="3.40.50.620">
    <property type="entry name" value="HUPs"/>
    <property type="match status" value="1"/>
</dbReference>
<evidence type="ECO:0000256" key="1">
    <source>
        <dbReference type="ARBA" id="ARBA00022679"/>
    </source>
</evidence>
<keyword evidence="1 4" id="KW-0808">Transferase</keyword>